<dbReference type="Pfam" id="PF00270">
    <property type="entry name" value="DEAD"/>
    <property type="match status" value="1"/>
</dbReference>
<dbReference type="PROSITE" id="PS51195">
    <property type="entry name" value="Q_MOTIF"/>
    <property type="match status" value="1"/>
</dbReference>
<evidence type="ECO:0000256" key="4">
    <source>
        <dbReference type="ARBA" id="ARBA00022840"/>
    </source>
</evidence>
<evidence type="ECO:0000259" key="8">
    <source>
        <dbReference type="PROSITE" id="PS51192"/>
    </source>
</evidence>
<proteinExistence type="inferred from homology"/>
<dbReference type="InterPro" id="IPR014001">
    <property type="entry name" value="Helicase_ATP-bd"/>
</dbReference>
<evidence type="ECO:0000256" key="6">
    <source>
        <dbReference type="PROSITE-ProRule" id="PRU00552"/>
    </source>
</evidence>
<feature type="domain" description="Helicase C-terminal" evidence="9">
    <location>
        <begin position="220"/>
        <end position="380"/>
    </location>
</feature>
<dbReference type="PROSITE" id="PS51194">
    <property type="entry name" value="HELICASE_CTER"/>
    <property type="match status" value="1"/>
</dbReference>
<dbReference type="SMART" id="SM00487">
    <property type="entry name" value="DEXDc"/>
    <property type="match status" value="1"/>
</dbReference>
<evidence type="ECO:0000259" key="9">
    <source>
        <dbReference type="PROSITE" id="PS51194"/>
    </source>
</evidence>
<dbReference type="PANTHER" id="PTHR47959">
    <property type="entry name" value="ATP-DEPENDENT RNA HELICASE RHLE-RELATED"/>
    <property type="match status" value="1"/>
</dbReference>
<dbReference type="PROSITE" id="PS51192">
    <property type="entry name" value="HELICASE_ATP_BIND_1"/>
    <property type="match status" value="1"/>
</dbReference>
<dbReference type="InterPro" id="IPR001650">
    <property type="entry name" value="Helicase_C-like"/>
</dbReference>
<dbReference type="CDD" id="cd00268">
    <property type="entry name" value="DEADc"/>
    <property type="match status" value="1"/>
</dbReference>
<dbReference type="SUPFAM" id="SSF52540">
    <property type="entry name" value="P-loop containing nucleoside triphosphate hydrolases"/>
    <property type="match status" value="1"/>
</dbReference>
<keyword evidence="4 7" id="KW-0067">ATP-binding</keyword>
<keyword evidence="3 7" id="KW-0347">Helicase</keyword>
<comment type="similarity">
    <text evidence="5 7">Belongs to the DEAD box helicase family.</text>
</comment>
<evidence type="ECO:0000256" key="5">
    <source>
        <dbReference type="ARBA" id="ARBA00038437"/>
    </source>
</evidence>
<dbReference type="InterPro" id="IPR011545">
    <property type="entry name" value="DEAD/DEAH_box_helicase_dom"/>
</dbReference>
<dbReference type="SMART" id="SM00490">
    <property type="entry name" value="HELICc"/>
    <property type="match status" value="1"/>
</dbReference>
<dbReference type="Proteomes" id="UP001501844">
    <property type="component" value="Unassembled WGS sequence"/>
</dbReference>
<dbReference type="GO" id="GO:0004386">
    <property type="term" value="F:helicase activity"/>
    <property type="evidence" value="ECO:0007669"/>
    <property type="project" value="UniProtKB-KW"/>
</dbReference>
<accession>A0ABP8FAI4</accession>
<dbReference type="EMBL" id="BAABGX010000001">
    <property type="protein sequence ID" value="GAA4298893.1"/>
    <property type="molecule type" value="Genomic_DNA"/>
</dbReference>
<evidence type="ECO:0000259" key="10">
    <source>
        <dbReference type="PROSITE" id="PS51195"/>
    </source>
</evidence>
<evidence type="ECO:0000256" key="2">
    <source>
        <dbReference type="ARBA" id="ARBA00022801"/>
    </source>
</evidence>
<dbReference type="InterPro" id="IPR014014">
    <property type="entry name" value="RNA_helicase_DEAD_Q_motif"/>
</dbReference>
<dbReference type="RefSeq" id="WP_345162496.1">
    <property type="nucleotide sequence ID" value="NZ_BAABGX010000001.1"/>
</dbReference>
<sequence>MSFSSLGLSPALQKAASAQNYAQATPVQEQAIPAVLKGKDLLGIAKTGSGKTAAYALPMLDLLQTNRAFRNRFVKGLVLVPTRELALQVGEVFLGFSAHMAIKVKTLAVFGGVSINPQMMKLQGTDILVATPGRLLDLVESGAVHLSDVEILVLDEADKMLNQGFEEEMRQILKLLPKKRQNLLFSATLDNKVNAIQETLLVNPVVVEVKEEEKPLEELQITELAYLIATEKKGPFLRYLIKEQKMQQVLVFVSATQRADHLVTKLANNGIKAVALHSGKSQGARTEALALFKKGKVPVLVATDLAARGIDVPVLPHVINYDLPRSSKDYIHRIGRTGRAGETGEAITLVTPEDAHHFKIIQKQTKRVIPTQETEGIDLKGF</sequence>
<dbReference type="InterPro" id="IPR000629">
    <property type="entry name" value="RNA-helicase_DEAD-box_CS"/>
</dbReference>
<comment type="caution">
    <text evidence="11">The sequence shown here is derived from an EMBL/GenBank/DDBJ whole genome shotgun (WGS) entry which is preliminary data.</text>
</comment>
<dbReference type="PROSITE" id="PS00039">
    <property type="entry name" value="DEAD_ATP_HELICASE"/>
    <property type="match status" value="1"/>
</dbReference>
<evidence type="ECO:0000313" key="11">
    <source>
        <dbReference type="EMBL" id="GAA4298893.1"/>
    </source>
</evidence>
<dbReference type="Gene3D" id="3.40.50.300">
    <property type="entry name" value="P-loop containing nucleotide triphosphate hydrolases"/>
    <property type="match status" value="2"/>
</dbReference>
<dbReference type="InterPro" id="IPR027417">
    <property type="entry name" value="P-loop_NTPase"/>
</dbReference>
<keyword evidence="1 7" id="KW-0547">Nucleotide-binding</keyword>
<evidence type="ECO:0000256" key="7">
    <source>
        <dbReference type="RuleBase" id="RU000492"/>
    </source>
</evidence>
<dbReference type="InterPro" id="IPR050079">
    <property type="entry name" value="DEAD_box_RNA_helicase"/>
</dbReference>
<feature type="domain" description="Helicase ATP-binding" evidence="8">
    <location>
        <begin position="32"/>
        <end position="207"/>
    </location>
</feature>
<evidence type="ECO:0000256" key="3">
    <source>
        <dbReference type="ARBA" id="ARBA00022806"/>
    </source>
</evidence>
<keyword evidence="12" id="KW-1185">Reference proteome</keyword>
<dbReference type="Pfam" id="PF00271">
    <property type="entry name" value="Helicase_C"/>
    <property type="match status" value="1"/>
</dbReference>
<evidence type="ECO:0000256" key="1">
    <source>
        <dbReference type="ARBA" id="ARBA00022741"/>
    </source>
</evidence>
<feature type="domain" description="DEAD-box RNA helicase Q" evidence="10">
    <location>
        <begin position="1"/>
        <end position="29"/>
    </location>
</feature>
<gene>
    <name evidence="11" type="primary">rhlE</name>
    <name evidence="11" type="ORF">GCM10023183_07560</name>
</gene>
<organism evidence="11 12">
    <name type="scientific">Nibribacter koreensis</name>
    <dbReference type="NCBI Taxonomy" id="1084519"/>
    <lineage>
        <taxon>Bacteria</taxon>
        <taxon>Pseudomonadati</taxon>
        <taxon>Bacteroidota</taxon>
        <taxon>Cytophagia</taxon>
        <taxon>Cytophagales</taxon>
        <taxon>Hymenobacteraceae</taxon>
        <taxon>Nibribacter</taxon>
    </lineage>
</organism>
<dbReference type="CDD" id="cd18787">
    <property type="entry name" value="SF2_C_DEAD"/>
    <property type="match status" value="1"/>
</dbReference>
<feature type="short sequence motif" description="Q motif" evidence="6">
    <location>
        <begin position="1"/>
        <end position="29"/>
    </location>
</feature>
<keyword evidence="2 7" id="KW-0378">Hydrolase</keyword>
<name>A0ABP8FAI4_9BACT</name>
<reference evidence="12" key="1">
    <citation type="journal article" date="2019" name="Int. J. Syst. Evol. Microbiol.">
        <title>The Global Catalogue of Microorganisms (GCM) 10K type strain sequencing project: providing services to taxonomists for standard genome sequencing and annotation.</title>
        <authorList>
            <consortium name="The Broad Institute Genomics Platform"/>
            <consortium name="The Broad Institute Genome Sequencing Center for Infectious Disease"/>
            <person name="Wu L."/>
            <person name="Ma J."/>
        </authorList>
    </citation>
    <scope>NUCLEOTIDE SEQUENCE [LARGE SCALE GENOMIC DNA]</scope>
    <source>
        <strain evidence="12">JCM 17917</strain>
    </source>
</reference>
<dbReference type="PANTHER" id="PTHR47959:SF13">
    <property type="entry name" value="ATP-DEPENDENT RNA HELICASE RHLE"/>
    <property type="match status" value="1"/>
</dbReference>
<evidence type="ECO:0000313" key="12">
    <source>
        <dbReference type="Proteomes" id="UP001501844"/>
    </source>
</evidence>
<dbReference type="InterPro" id="IPR044742">
    <property type="entry name" value="DEAD/DEAH_RhlB"/>
</dbReference>
<protein>
    <submittedName>
        <fullName evidence="11">ATP-dependent RNA helicase RhlE</fullName>
    </submittedName>
</protein>